<evidence type="ECO:0000256" key="2">
    <source>
        <dbReference type="ARBA" id="ARBA00022490"/>
    </source>
</evidence>
<protein>
    <recommendedName>
        <fullName evidence="5">Spindle pole body component</fullName>
    </recommendedName>
</protein>
<evidence type="ECO:0000259" key="7">
    <source>
        <dbReference type="Pfam" id="PF17681"/>
    </source>
</evidence>
<comment type="similarity">
    <text evidence="1 5">Belongs to the TUBGCP family.</text>
</comment>
<dbReference type="STRING" id="306902.C4Y688"/>
<dbReference type="EMBL" id="CH408079">
    <property type="protein sequence ID" value="EEQ39544.1"/>
    <property type="molecule type" value="Genomic_DNA"/>
</dbReference>
<evidence type="ECO:0000256" key="5">
    <source>
        <dbReference type="RuleBase" id="RU363050"/>
    </source>
</evidence>
<keyword evidence="3 5" id="KW-0493">Microtubule</keyword>
<dbReference type="InterPro" id="IPR007259">
    <property type="entry name" value="GCP"/>
</dbReference>
<dbReference type="GO" id="GO:0051321">
    <property type="term" value="P:meiotic cell cycle"/>
    <property type="evidence" value="ECO:0007669"/>
    <property type="project" value="TreeGrafter"/>
</dbReference>
<dbReference type="InParanoid" id="C4Y688"/>
<dbReference type="Pfam" id="PF04130">
    <property type="entry name" value="GCP_C_terminal"/>
    <property type="match status" value="1"/>
</dbReference>
<comment type="subcellular location">
    <subcellularLocation>
        <location evidence="5">Cytoplasm</location>
        <location evidence="5">Cytoskeleton</location>
        <location evidence="5">Microtubule organizing center</location>
    </subcellularLocation>
</comment>
<dbReference type="VEuPathDB" id="FungiDB:CLUG_03672"/>
<evidence type="ECO:0000259" key="6">
    <source>
        <dbReference type="Pfam" id="PF04130"/>
    </source>
</evidence>
<dbReference type="Pfam" id="PF17681">
    <property type="entry name" value="GCP_N_terminal"/>
    <property type="match status" value="1"/>
</dbReference>
<dbReference type="GeneID" id="8496661"/>
<sequence length="857" mass="99566">MIVCTTNALREKHQQNSHLIKTYMSLDTAQLVKVYLNRLVHSLVPSEFGPEYAQSIAHDLVAYFTDQPGSHTKTDLTNVLAQCKASFLRANKIEEWHKLQRIVEETLKEKSLDQVAAYLVFLSEIQKPSHIFTDTAPSSSRLHPDILSSPVIIDNPGTSSNRQSQYAGIKKSPFQNIVDDSETILSLQHTLLGQDTNFLKFDSVSGSIDLPPDIDNGYAQLLSDVIEPGLIFRHLQASLERVRGKEGSPIKKSFYRSAESLLTNYVTFVNQMFENKISSLLWIYNNLQNEIETLRLLNFLNRQSERIGGYEFLNEVYILSKSGDTNVQRISQDIFNEIKAPYFEYLEQWVIQGDLIDENNEFFVSFNLEKTHIQDIVIYNLHRLPAFLSFEPSTFEKIFQIGKTLIFLDKYCNELDWLNDYASRYSTFIFGTHNGLKDMDPNRLRSLVECQYSEIMCYFTIIVQSKFRVFQHVSYLKDIMLMNKSDFIDSIFQSGYETLGTPAVNLTSGMLSEILIDSIKTSSVRSMPPQYRENIDARILDLSHGTIGWDVFTLEYKIPSLPAELLLNHNDERTQYLRLFNFLWGVRHFQFHLNHDFLEYQSLHKTNLRSIKDKCYKRHSFEGMKDRIDWFFKALRTINLIRNKLLMFINTILMHFSFDSIQDAFEVEIVGSIFREDCLLGPDFITGKSKKERKLPILNDEFAAKCTDNGILIGLEKTKQWNHNGSERTIDELILIHRRYLQRISNYKLLDESSRGKFSQESYINQIYSFLNHAFTFIKSSQEFGATVINYVNVLNLIGSSSGEKFEEDLERLHTHLQSLMKMIHSELYMRKIRPSMHVFIKDLRADVDLKDLSKLL</sequence>
<dbReference type="GO" id="GO:0031122">
    <property type="term" value="P:cytoplasmic microtubule organization"/>
    <property type="evidence" value="ECO:0007669"/>
    <property type="project" value="TreeGrafter"/>
</dbReference>
<dbReference type="GO" id="GO:0000930">
    <property type="term" value="C:gamma-tubulin complex"/>
    <property type="evidence" value="ECO:0007669"/>
    <property type="project" value="TreeGrafter"/>
</dbReference>
<dbReference type="Gene3D" id="1.20.120.1900">
    <property type="entry name" value="Gamma-tubulin complex, C-terminal domain"/>
    <property type="match status" value="1"/>
</dbReference>
<dbReference type="PANTHER" id="PTHR19302:SF33">
    <property type="entry name" value="GAMMA-TUBULIN COMPLEX COMPONENT 5"/>
    <property type="match status" value="1"/>
</dbReference>
<dbReference type="InterPro" id="IPR041470">
    <property type="entry name" value="GCP_N"/>
</dbReference>
<dbReference type="InterPro" id="IPR042241">
    <property type="entry name" value="GCP_C_sf"/>
</dbReference>
<evidence type="ECO:0000313" key="8">
    <source>
        <dbReference type="EMBL" id="EEQ39544.1"/>
    </source>
</evidence>
<dbReference type="RefSeq" id="XP_002616431.1">
    <property type="nucleotide sequence ID" value="XM_002616385.1"/>
</dbReference>
<dbReference type="GO" id="GO:0051011">
    <property type="term" value="F:microtubule minus-end binding"/>
    <property type="evidence" value="ECO:0007669"/>
    <property type="project" value="TreeGrafter"/>
</dbReference>
<dbReference type="GO" id="GO:0000922">
    <property type="term" value="C:spindle pole"/>
    <property type="evidence" value="ECO:0007669"/>
    <property type="project" value="InterPro"/>
</dbReference>
<organism evidence="8 9">
    <name type="scientific">Clavispora lusitaniae (strain ATCC 42720)</name>
    <name type="common">Yeast</name>
    <name type="synonym">Candida lusitaniae</name>
    <dbReference type="NCBI Taxonomy" id="306902"/>
    <lineage>
        <taxon>Eukaryota</taxon>
        <taxon>Fungi</taxon>
        <taxon>Dikarya</taxon>
        <taxon>Ascomycota</taxon>
        <taxon>Saccharomycotina</taxon>
        <taxon>Pichiomycetes</taxon>
        <taxon>Metschnikowiaceae</taxon>
        <taxon>Clavispora</taxon>
    </lineage>
</organism>
<gene>
    <name evidence="8" type="ORF">CLUG_03672</name>
</gene>
<feature type="domain" description="Gamma tubulin complex component C-terminal" evidence="6">
    <location>
        <begin position="471"/>
        <end position="828"/>
    </location>
</feature>
<dbReference type="GO" id="GO:0043015">
    <property type="term" value="F:gamma-tubulin binding"/>
    <property type="evidence" value="ECO:0007669"/>
    <property type="project" value="InterPro"/>
</dbReference>
<dbReference type="OrthoDB" id="5860513at2759"/>
<accession>C4Y688</accession>
<dbReference type="InterPro" id="IPR040457">
    <property type="entry name" value="GCP_C"/>
</dbReference>
<evidence type="ECO:0000313" key="9">
    <source>
        <dbReference type="Proteomes" id="UP000007703"/>
    </source>
</evidence>
<dbReference type="FunCoup" id="C4Y688">
    <property type="interactions" value="189"/>
</dbReference>
<keyword evidence="4 5" id="KW-0206">Cytoskeleton</keyword>
<dbReference type="GO" id="GO:0051225">
    <property type="term" value="P:spindle assembly"/>
    <property type="evidence" value="ECO:0007669"/>
    <property type="project" value="TreeGrafter"/>
</dbReference>
<dbReference type="KEGG" id="clu:CLUG_03672"/>
<dbReference type="AlphaFoldDB" id="C4Y688"/>
<evidence type="ECO:0000256" key="1">
    <source>
        <dbReference type="ARBA" id="ARBA00010337"/>
    </source>
</evidence>
<proteinExistence type="inferred from homology"/>
<evidence type="ECO:0000256" key="4">
    <source>
        <dbReference type="ARBA" id="ARBA00023212"/>
    </source>
</evidence>
<dbReference type="OMA" id="LWRIKKN"/>
<dbReference type="PANTHER" id="PTHR19302">
    <property type="entry name" value="GAMMA TUBULIN COMPLEX PROTEIN"/>
    <property type="match status" value="1"/>
</dbReference>
<reference evidence="8 9" key="1">
    <citation type="journal article" date="2009" name="Nature">
        <title>Evolution of pathogenicity and sexual reproduction in eight Candida genomes.</title>
        <authorList>
            <person name="Butler G."/>
            <person name="Rasmussen M.D."/>
            <person name="Lin M.F."/>
            <person name="Santos M.A."/>
            <person name="Sakthikumar S."/>
            <person name="Munro C.A."/>
            <person name="Rheinbay E."/>
            <person name="Grabherr M."/>
            <person name="Forche A."/>
            <person name="Reedy J.L."/>
            <person name="Agrafioti I."/>
            <person name="Arnaud M.B."/>
            <person name="Bates S."/>
            <person name="Brown A.J."/>
            <person name="Brunke S."/>
            <person name="Costanzo M.C."/>
            <person name="Fitzpatrick D.A."/>
            <person name="de Groot P.W."/>
            <person name="Harris D."/>
            <person name="Hoyer L.L."/>
            <person name="Hube B."/>
            <person name="Klis F.M."/>
            <person name="Kodira C."/>
            <person name="Lennard N."/>
            <person name="Logue M.E."/>
            <person name="Martin R."/>
            <person name="Neiman A.M."/>
            <person name="Nikolaou E."/>
            <person name="Quail M.A."/>
            <person name="Quinn J."/>
            <person name="Santos M.C."/>
            <person name="Schmitzberger F.F."/>
            <person name="Sherlock G."/>
            <person name="Shah P."/>
            <person name="Silverstein K.A."/>
            <person name="Skrzypek M.S."/>
            <person name="Soll D."/>
            <person name="Staggs R."/>
            <person name="Stansfield I."/>
            <person name="Stumpf M.P."/>
            <person name="Sudbery P.E."/>
            <person name="Srikantha T."/>
            <person name="Zeng Q."/>
            <person name="Berman J."/>
            <person name="Berriman M."/>
            <person name="Heitman J."/>
            <person name="Gow N.A."/>
            <person name="Lorenz M.C."/>
            <person name="Birren B.W."/>
            <person name="Kellis M."/>
            <person name="Cuomo C.A."/>
        </authorList>
    </citation>
    <scope>NUCLEOTIDE SEQUENCE [LARGE SCALE GENOMIC DNA]</scope>
    <source>
        <strain evidence="8 9">ATCC 42720</strain>
    </source>
</reference>
<dbReference type="Proteomes" id="UP000007703">
    <property type="component" value="Unassembled WGS sequence"/>
</dbReference>
<name>C4Y688_CLAL4</name>
<evidence type="ECO:0000256" key="3">
    <source>
        <dbReference type="ARBA" id="ARBA00022701"/>
    </source>
</evidence>
<dbReference type="GO" id="GO:0007020">
    <property type="term" value="P:microtubule nucleation"/>
    <property type="evidence" value="ECO:0007669"/>
    <property type="project" value="InterPro"/>
</dbReference>
<dbReference type="GO" id="GO:0000278">
    <property type="term" value="P:mitotic cell cycle"/>
    <property type="evidence" value="ECO:0007669"/>
    <property type="project" value="TreeGrafter"/>
</dbReference>
<dbReference type="GO" id="GO:0005874">
    <property type="term" value="C:microtubule"/>
    <property type="evidence" value="ECO:0007669"/>
    <property type="project" value="UniProtKB-KW"/>
</dbReference>
<dbReference type="HOGENOM" id="CLU_333507_0_0_1"/>
<keyword evidence="2 5" id="KW-0963">Cytoplasm</keyword>
<feature type="domain" description="Gamma tubulin complex component protein N-terminal" evidence="7">
    <location>
        <begin position="187"/>
        <end position="455"/>
    </location>
</feature>
<dbReference type="GO" id="GO:0005816">
    <property type="term" value="C:spindle pole body"/>
    <property type="evidence" value="ECO:0007669"/>
    <property type="project" value="UniProtKB-ARBA"/>
</dbReference>